<keyword evidence="2" id="KW-0809">Transit peptide</keyword>
<dbReference type="SUPFAM" id="SSF160909">
    <property type="entry name" value="ATP12-like"/>
    <property type="match status" value="1"/>
</dbReference>
<dbReference type="Gene3D" id="1.10.3580.10">
    <property type="entry name" value="ATP12 ATPase"/>
    <property type="match status" value="1"/>
</dbReference>
<keyword evidence="3" id="KW-0143">Chaperone</keyword>
<dbReference type="Gene3D" id="3.30.2180.10">
    <property type="entry name" value="ATP12-like"/>
    <property type="match status" value="1"/>
</dbReference>
<dbReference type="PANTHER" id="PTHR21013">
    <property type="entry name" value="ATP SYNTHASE MITOCHONDRIAL F1 COMPLEX ASSEMBLY FACTOR 2/ATP12 PROTEIN, MITOCHONDRIAL PRECURSOR"/>
    <property type="match status" value="1"/>
</dbReference>
<proteinExistence type="inferred from homology"/>
<accession>A0A4R2RDW1</accession>
<name>A0A4R2RDW1_9RHOB</name>
<evidence type="ECO:0000313" key="4">
    <source>
        <dbReference type="EMBL" id="TCP60399.1"/>
    </source>
</evidence>
<dbReference type="Proteomes" id="UP000295050">
    <property type="component" value="Unassembled WGS sequence"/>
</dbReference>
<comment type="similarity">
    <text evidence="1">Belongs to the ATP12 family.</text>
</comment>
<evidence type="ECO:0000256" key="3">
    <source>
        <dbReference type="ARBA" id="ARBA00023186"/>
    </source>
</evidence>
<dbReference type="OrthoDB" id="9797825at2"/>
<dbReference type="InterPro" id="IPR042272">
    <property type="entry name" value="ATP12_ATP_synth-F1-assembly_N"/>
</dbReference>
<keyword evidence="5" id="KW-1185">Reference proteome</keyword>
<evidence type="ECO:0000256" key="2">
    <source>
        <dbReference type="ARBA" id="ARBA00022946"/>
    </source>
</evidence>
<dbReference type="GO" id="GO:0043461">
    <property type="term" value="P:proton-transporting ATP synthase complex assembly"/>
    <property type="evidence" value="ECO:0007669"/>
    <property type="project" value="InterPro"/>
</dbReference>
<gene>
    <name evidence="4" type="ORF">EV663_11080</name>
</gene>
<dbReference type="EMBL" id="SLXU01000010">
    <property type="protein sequence ID" value="TCP60399.1"/>
    <property type="molecule type" value="Genomic_DNA"/>
</dbReference>
<sequence length="238" mass="25769">MVEWAPKRFWKTTEVVGTEGGFTVHLDGRPVKTPAKAAFVVPTRAMAEAAATEWDAQGDLINPLTMPVTRSVNAALDKVATQKAEVVALIAAYGESDLLCHRADTPAELAARQAQAWDPLLDWAGTALDARLNVICGVLPCPQPDATLAALRAQVSGQDIFCLTALYDLVGLSGSLVIGLAAIHAVAPIERLWEISRIDETWQEEQWGVDTEAAEAAGLKRRDFLHARRFYDLARISA</sequence>
<comment type="caution">
    <text evidence="4">The sequence shown here is derived from an EMBL/GenBank/DDBJ whole genome shotgun (WGS) entry which is preliminary data.</text>
</comment>
<reference evidence="4 5" key="1">
    <citation type="submission" date="2019-03" db="EMBL/GenBank/DDBJ databases">
        <title>Genomic Encyclopedia of Type Strains, Phase IV (KMG-IV): sequencing the most valuable type-strain genomes for metagenomic binning, comparative biology and taxonomic classification.</title>
        <authorList>
            <person name="Goeker M."/>
        </authorList>
    </citation>
    <scope>NUCLEOTIDE SEQUENCE [LARGE SCALE GENOMIC DNA]</scope>
    <source>
        <strain evidence="4 5">DSM 24766</strain>
    </source>
</reference>
<protein>
    <submittedName>
        <fullName evidence="4">Chaperone required for assembly of F1-ATPase</fullName>
    </submittedName>
</protein>
<dbReference type="InterPro" id="IPR023335">
    <property type="entry name" value="ATP12_ortho_dom_sf"/>
</dbReference>
<dbReference type="AlphaFoldDB" id="A0A4R2RDW1"/>
<evidence type="ECO:0000256" key="1">
    <source>
        <dbReference type="ARBA" id="ARBA00008231"/>
    </source>
</evidence>
<dbReference type="InterPro" id="IPR011419">
    <property type="entry name" value="ATP12_ATP_synth-F1-assembly"/>
</dbReference>
<organism evidence="4 5">
    <name type="scientific">Rhodovulum bhavnagarense</name>
    <dbReference type="NCBI Taxonomy" id="992286"/>
    <lineage>
        <taxon>Bacteria</taxon>
        <taxon>Pseudomonadati</taxon>
        <taxon>Pseudomonadota</taxon>
        <taxon>Alphaproteobacteria</taxon>
        <taxon>Rhodobacterales</taxon>
        <taxon>Paracoccaceae</taxon>
        <taxon>Rhodovulum</taxon>
    </lineage>
</organism>
<dbReference type="RefSeq" id="WP_132951826.1">
    <property type="nucleotide sequence ID" value="NZ_SLXU01000010.1"/>
</dbReference>
<evidence type="ECO:0000313" key="5">
    <source>
        <dbReference type="Proteomes" id="UP000295050"/>
    </source>
</evidence>
<dbReference type="PANTHER" id="PTHR21013:SF10">
    <property type="entry name" value="ATP SYNTHASE MITOCHONDRIAL F1 COMPLEX ASSEMBLY FACTOR 2"/>
    <property type="match status" value="1"/>
</dbReference>
<dbReference type="Pfam" id="PF07542">
    <property type="entry name" value="ATP12"/>
    <property type="match status" value="1"/>
</dbReference>